<dbReference type="Proteomes" id="UP000035963">
    <property type="component" value="Unassembled WGS sequence"/>
</dbReference>
<evidence type="ECO:0000313" key="4">
    <source>
        <dbReference type="Proteomes" id="UP000035963"/>
    </source>
</evidence>
<organism evidence="3 4">
    <name type="scientific">Caballeronia mineralivorans PML1(12)</name>
    <dbReference type="NCBI Taxonomy" id="908627"/>
    <lineage>
        <taxon>Bacteria</taxon>
        <taxon>Pseudomonadati</taxon>
        <taxon>Pseudomonadota</taxon>
        <taxon>Betaproteobacteria</taxon>
        <taxon>Burkholderiales</taxon>
        <taxon>Burkholderiaceae</taxon>
        <taxon>Caballeronia</taxon>
    </lineage>
</organism>
<sequence>MKKFLISALVLSSALAAPAFAFAQNNAPVTRAQVKAELIQLEKAGYSPGGEDVNYPQDIQAAEQRVAEQQSVASSSYGSSANGTSASGMHASVAPDDAAKSTYFGH</sequence>
<dbReference type="PATRIC" id="fig|908627.4.peg.1596"/>
<feature type="chain" id="PRO_5005249560" description="Purine nucleoside phosphorylase" evidence="2">
    <location>
        <begin position="24"/>
        <end position="106"/>
    </location>
</feature>
<dbReference type="RefSeq" id="WP_047845921.1">
    <property type="nucleotide sequence ID" value="NZ_AEJF01000058.1"/>
</dbReference>
<evidence type="ECO:0000313" key="3">
    <source>
        <dbReference type="EMBL" id="KLU26907.1"/>
    </source>
</evidence>
<keyword evidence="4" id="KW-1185">Reference proteome</keyword>
<dbReference type="OrthoDB" id="9034330at2"/>
<feature type="compositionally biased region" description="Low complexity" evidence="1">
    <location>
        <begin position="71"/>
        <end position="88"/>
    </location>
</feature>
<proteinExistence type="predicted"/>
<evidence type="ECO:0000256" key="1">
    <source>
        <dbReference type="SAM" id="MobiDB-lite"/>
    </source>
</evidence>
<dbReference type="AlphaFoldDB" id="A0A0J1D2E7"/>
<accession>A0A0J1D2E7</accession>
<comment type="caution">
    <text evidence="3">The sequence shown here is derived from an EMBL/GenBank/DDBJ whole genome shotgun (WGS) entry which is preliminary data.</text>
</comment>
<gene>
    <name evidence="3" type="ORF">EOS_07210</name>
</gene>
<reference evidence="3 4" key="1">
    <citation type="journal article" date="2015" name="Genome Announc.">
        <title>Draft Genome Sequence of Burkholderia sp. Strain PML1(12), an Ectomycorrhizosphere-Inhabiting Bacterium with Effective Mineral-Weathering Ability.</title>
        <authorList>
            <person name="Uroz S."/>
            <person name="Oger P."/>
        </authorList>
    </citation>
    <scope>NUCLEOTIDE SEQUENCE [LARGE SCALE GENOMIC DNA]</scope>
    <source>
        <strain evidence="4">PML1(12)</strain>
    </source>
</reference>
<protein>
    <recommendedName>
        <fullName evidence="5">Purine nucleoside phosphorylase</fullName>
    </recommendedName>
</protein>
<dbReference type="EMBL" id="AEJF01000058">
    <property type="protein sequence ID" value="KLU26907.1"/>
    <property type="molecule type" value="Genomic_DNA"/>
</dbReference>
<feature type="signal peptide" evidence="2">
    <location>
        <begin position="1"/>
        <end position="23"/>
    </location>
</feature>
<evidence type="ECO:0000256" key="2">
    <source>
        <dbReference type="SAM" id="SignalP"/>
    </source>
</evidence>
<feature type="region of interest" description="Disordered" evidence="1">
    <location>
        <begin position="62"/>
        <end position="93"/>
    </location>
</feature>
<evidence type="ECO:0008006" key="5">
    <source>
        <dbReference type="Google" id="ProtNLM"/>
    </source>
</evidence>
<keyword evidence="2" id="KW-0732">Signal</keyword>
<name>A0A0J1D2E7_9BURK</name>
<dbReference type="InterPro" id="IPR025421">
    <property type="entry name" value="DUF4148"/>
</dbReference>
<dbReference type="Pfam" id="PF13663">
    <property type="entry name" value="DUF4148"/>
    <property type="match status" value="1"/>
</dbReference>